<dbReference type="SUPFAM" id="SSF53756">
    <property type="entry name" value="UDP-Glycosyltransferase/glycogen phosphorylase"/>
    <property type="match status" value="1"/>
</dbReference>
<evidence type="ECO:0000313" key="3">
    <source>
        <dbReference type="EMBL" id="NVO32569.1"/>
    </source>
</evidence>
<dbReference type="Gene3D" id="3.40.50.2000">
    <property type="entry name" value="Glycogen Phosphorylase B"/>
    <property type="match status" value="2"/>
</dbReference>
<evidence type="ECO:0000313" key="4">
    <source>
        <dbReference type="Proteomes" id="UP000565521"/>
    </source>
</evidence>
<protein>
    <submittedName>
        <fullName evidence="3">Glycosyltransferase family 4 protein</fullName>
    </submittedName>
</protein>
<organism evidence="3 4">
    <name type="scientific">Hymenobacter lapidiphilus</name>
    <dbReference type="NCBI Taxonomy" id="2608003"/>
    <lineage>
        <taxon>Bacteria</taxon>
        <taxon>Pseudomonadati</taxon>
        <taxon>Bacteroidota</taxon>
        <taxon>Cytophagia</taxon>
        <taxon>Cytophagales</taxon>
        <taxon>Hymenobacteraceae</taxon>
        <taxon>Hymenobacter</taxon>
    </lineage>
</organism>
<dbReference type="Proteomes" id="UP000565521">
    <property type="component" value="Unassembled WGS sequence"/>
</dbReference>
<evidence type="ECO:0000259" key="2">
    <source>
        <dbReference type="Pfam" id="PF13439"/>
    </source>
</evidence>
<dbReference type="CDD" id="cd03801">
    <property type="entry name" value="GT4_PimA-like"/>
    <property type="match status" value="1"/>
</dbReference>
<keyword evidence="3" id="KW-0808">Transferase</keyword>
<gene>
    <name evidence="3" type="ORF">HW554_15240</name>
</gene>
<dbReference type="Pfam" id="PF13439">
    <property type="entry name" value="Glyco_transf_4"/>
    <property type="match status" value="1"/>
</dbReference>
<reference evidence="3 4" key="1">
    <citation type="submission" date="2020-05" db="EMBL/GenBank/DDBJ databases">
        <title>Hymenobacter terrestris sp. nov. and Hymenobacter lapidiphilus sp. nov., isolated from regoliths in Antarctica.</title>
        <authorList>
            <person name="Sedlacek I."/>
            <person name="Pantucek R."/>
            <person name="Zeman M."/>
            <person name="Holochova P."/>
            <person name="Kralova S."/>
            <person name="Stankova E."/>
            <person name="Sedo O."/>
            <person name="Micenkova L."/>
            <person name="Svec P."/>
            <person name="Gupta V."/>
            <person name="Sood U."/>
            <person name="Korpole U.S."/>
            <person name="Lal R."/>
        </authorList>
    </citation>
    <scope>NUCLEOTIDE SEQUENCE [LARGE SCALE GENOMIC DNA]</scope>
    <source>
        <strain evidence="3 4">P5342</strain>
    </source>
</reference>
<dbReference type="PANTHER" id="PTHR45947:SF3">
    <property type="entry name" value="SULFOQUINOVOSYL TRANSFERASE SQD2"/>
    <property type="match status" value="1"/>
</dbReference>
<accession>A0A7Y7PRL4</accession>
<name>A0A7Y7PRL4_9BACT</name>
<dbReference type="RefSeq" id="WP_176909445.1">
    <property type="nucleotide sequence ID" value="NZ_JABKAU010000032.1"/>
</dbReference>
<dbReference type="PANTHER" id="PTHR45947">
    <property type="entry name" value="SULFOQUINOVOSYL TRANSFERASE SQD2"/>
    <property type="match status" value="1"/>
</dbReference>
<dbReference type="InterPro" id="IPR001296">
    <property type="entry name" value="Glyco_trans_1"/>
</dbReference>
<dbReference type="AlphaFoldDB" id="A0A7Y7PRL4"/>
<sequence length="409" mass="44638">MNILLVSFLKPDAPSGVRVHYLQLAGQLRRQGHCVDVVTPGTLTGGRRHLIAAIRHLLLRLGPGPRALAGNVAYFLHILWGIDRSCSYDVVNAQDLGSGAAARRALGPGVPVVVTGHFNDHPAIDHLRQQPAVGAAARAVSRWFNWLLARTRYFIGVSEFGLQLIRPALPAGAVSRVVHNGLDLEALRAESNPSDLRTRFPNRRIILNIGQLEGRKNQLLLVEAARQLRKVFPDFVVGLVGKGKDEELLRQRIAEYQLQDHVVLLGYHNEVLPLLRNADLYVHVATHETFGLVLLEAAAAGVPALALAVGGVPEVLHATPEALLPATTDAAGLAHQLHQWLSAPARLRHLAERQAASATAHFGVARLLDETLDFYRYAIWHRRYHLRERALATGSAPRPGPLSAAVGSY</sequence>
<proteinExistence type="predicted"/>
<dbReference type="InterPro" id="IPR050194">
    <property type="entry name" value="Glycosyltransferase_grp1"/>
</dbReference>
<keyword evidence="4" id="KW-1185">Reference proteome</keyword>
<dbReference type="EMBL" id="JABKAU010000032">
    <property type="protein sequence ID" value="NVO32569.1"/>
    <property type="molecule type" value="Genomic_DNA"/>
</dbReference>
<comment type="caution">
    <text evidence="3">The sequence shown here is derived from an EMBL/GenBank/DDBJ whole genome shotgun (WGS) entry which is preliminary data.</text>
</comment>
<dbReference type="Pfam" id="PF00534">
    <property type="entry name" value="Glycos_transf_1"/>
    <property type="match status" value="1"/>
</dbReference>
<feature type="domain" description="Glycosyltransferase subfamily 4-like N-terminal" evidence="2">
    <location>
        <begin position="15"/>
        <end position="185"/>
    </location>
</feature>
<feature type="domain" description="Glycosyl transferase family 1" evidence="1">
    <location>
        <begin position="201"/>
        <end position="353"/>
    </location>
</feature>
<evidence type="ECO:0000259" key="1">
    <source>
        <dbReference type="Pfam" id="PF00534"/>
    </source>
</evidence>
<dbReference type="InterPro" id="IPR028098">
    <property type="entry name" value="Glyco_trans_4-like_N"/>
</dbReference>
<dbReference type="GO" id="GO:0016758">
    <property type="term" value="F:hexosyltransferase activity"/>
    <property type="evidence" value="ECO:0007669"/>
    <property type="project" value="TreeGrafter"/>
</dbReference>